<dbReference type="KEGG" id="mtm:MYCTH_2301710"/>
<dbReference type="AlphaFoldDB" id="G2QA02"/>
<dbReference type="GeneID" id="11510656"/>
<dbReference type="HOGENOM" id="CLU_177972_2_0_1"/>
<dbReference type="EMBL" id="CP003003">
    <property type="protein sequence ID" value="AEO56606.1"/>
    <property type="molecule type" value="Genomic_DNA"/>
</dbReference>
<evidence type="ECO:0000256" key="1">
    <source>
        <dbReference type="SAM" id="Phobius"/>
    </source>
</evidence>
<keyword evidence="1" id="KW-1133">Transmembrane helix</keyword>
<keyword evidence="1" id="KW-0472">Membrane</keyword>
<reference evidence="2 3" key="1">
    <citation type="journal article" date="2011" name="Nat. Biotechnol.">
        <title>Comparative genomic analysis of the thermophilic biomass-degrading fungi Myceliophthora thermophila and Thielavia terrestris.</title>
        <authorList>
            <person name="Berka R.M."/>
            <person name="Grigoriev I.V."/>
            <person name="Otillar R."/>
            <person name="Salamov A."/>
            <person name="Grimwood J."/>
            <person name="Reid I."/>
            <person name="Ishmael N."/>
            <person name="John T."/>
            <person name="Darmond C."/>
            <person name="Moisan M.-C."/>
            <person name="Henrissat B."/>
            <person name="Coutinho P.M."/>
            <person name="Lombard V."/>
            <person name="Natvig D.O."/>
            <person name="Lindquist E."/>
            <person name="Schmutz J."/>
            <person name="Lucas S."/>
            <person name="Harris P."/>
            <person name="Powlowski J."/>
            <person name="Bellemare A."/>
            <person name="Taylor D."/>
            <person name="Butler G."/>
            <person name="de Vries R.P."/>
            <person name="Allijn I.E."/>
            <person name="van den Brink J."/>
            <person name="Ushinsky S."/>
            <person name="Storms R."/>
            <person name="Powell A.J."/>
            <person name="Paulsen I.T."/>
            <person name="Elbourne L.D.H."/>
            <person name="Baker S.E."/>
            <person name="Magnuson J."/>
            <person name="LaBoissiere S."/>
            <person name="Clutterbuck A.J."/>
            <person name="Martinez D."/>
            <person name="Wogulis M."/>
            <person name="de Leon A.L."/>
            <person name="Rey M.W."/>
            <person name="Tsang A."/>
        </authorList>
    </citation>
    <scope>NUCLEOTIDE SEQUENCE [LARGE SCALE GENOMIC DNA]</scope>
    <source>
        <strain evidence="3">ATCC 42464 / BCRC 31852 / DSM 1799</strain>
    </source>
</reference>
<protein>
    <recommendedName>
        <fullName evidence="4">HIG1 domain-containing protein</fullName>
    </recommendedName>
</protein>
<dbReference type="InParanoid" id="G2QA02"/>
<sequence>MRLAAAVQKNNPGVSVAKGTPPGIVPKLILVGAVATGIAAFVRTQLRKESDAINRSFSQQNTPETMARRNRNFHVDTEGDPKKTLFNILNW</sequence>
<evidence type="ECO:0000313" key="3">
    <source>
        <dbReference type="Proteomes" id="UP000007322"/>
    </source>
</evidence>
<dbReference type="eggNOG" id="ENOG502T4FC">
    <property type="taxonomic scope" value="Eukaryota"/>
</dbReference>
<proteinExistence type="predicted"/>
<dbReference type="VEuPathDB" id="FungiDB:MYCTH_2301710"/>
<keyword evidence="1" id="KW-0812">Transmembrane</keyword>
<dbReference type="RefSeq" id="XP_003661851.1">
    <property type="nucleotide sequence ID" value="XM_003661803.1"/>
</dbReference>
<accession>G2QA02</accession>
<organism evidence="2 3">
    <name type="scientific">Thermothelomyces thermophilus (strain ATCC 42464 / BCRC 31852 / DSM 1799)</name>
    <name type="common">Sporotrichum thermophile</name>
    <dbReference type="NCBI Taxonomy" id="573729"/>
    <lineage>
        <taxon>Eukaryota</taxon>
        <taxon>Fungi</taxon>
        <taxon>Dikarya</taxon>
        <taxon>Ascomycota</taxon>
        <taxon>Pezizomycotina</taxon>
        <taxon>Sordariomycetes</taxon>
        <taxon>Sordariomycetidae</taxon>
        <taxon>Sordariales</taxon>
        <taxon>Chaetomiaceae</taxon>
        <taxon>Thermothelomyces</taxon>
    </lineage>
</organism>
<dbReference type="OrthoDB" id="5188169at2759"/>
<evidence type="ECO:0008006" key="4">
    <source>
        <dbReference type="Google" id="ProtNLM"/>
    </source>
</evidence>
<keyword evidence="3" id="KW-1185">Reference proteome</keyword>
<evidence type="ECO:0000313" key="2">
    <source>
        <dbReference type="EMBL" id="AEO56606.1"/>
    </source>
</evidence>
<feature type="transmembrane region" description="Helical" evidence="1">
    <location>
        <begin position="24"/>
        <end position="42"/>
    </location>
</feature>
<name>G2QA02_THET4</name>
<dbReference type="OMA" id="SMRMHVA"/>
<dbReference type="Proteomes" id="UP000007322">
    <property type="component" value="Chromosome 2"/>
</dbReference>
<gene>
    <name evidence="2" type="ORF">MYCTH_2301710</name>
</gene>